<name>A0A1H7D120_9RHOB</name>
<dbReference type="InterPro" id="IPR011050">
    <property type="entry name" value="Pectin_lyase_fold/virulence"/>
</dbReference>
<reference evidence="1 2" key="1">
    <citation type="submission" date="2016-10" db="EMBL/GenBank/DDBJ databases">
        <authorList>
            <person name="de Groot N.N."/>
        </authorList>
    </citation>
    <scope>NUCLEOTIDE SEQUENCE [LARGE SCALE GENOMIC DNA]</scope>
    <source>
        <strain evidence="1 2">DSM 29340</strain>
    </source>
</reference>
<dbReference type="InterPro" id="IPR012334">
    <property type="entry name" value="Pectin_lyas_fold"/>
</dbReference>
<sequence length="566" mass="58457">MTTEAFTEATPFTISGTGPYAIGHAYKAGAITATVEQADGTIVTLADPADYTVSPAAGENGDVTLSSAAATTHDGLTLRIIRRTDIEQGFAGQTARETGLEDSIDRLAMGLQEVEKQAYRGLRTETGEVVPYSPTDGYIPKWDAARGGFVDGPSIGEIENAAGFAAIAQAAADSIAAQAAVDAFGAEGDGVTDDTAAFQATIDFLPASGGIIEIGQKDYAVTTASLNIGSKHIFWRGNGTINGGTQLSVLPGVSISYHSAANQILYNHNDDNGDLDPVVRIRRDATYTGSGSAIGTGFRIEHIVGSSANFFEFGQVIDFSTDSDDSGAEQGGLYVRAIKNAASETKMWGIAYSVINRSTVDASMVGAEFNVRALGDHTDAGDPRFGTGARYNLDVICSTADDLAATDRATFDAGINIIANGGSKAATVRHGIRLQDETDGVIETGIHLDLNNADIGIQIGGAYSGDAINIGGSCAYGIDLASGSYSAQAVRVGDNKRIAFNNSATVRLGWDTANLALQVTAGANVLLAAKDATDAIQLRVGGSLKQASQGAVDSGGSGFRVLRVPN</sequence>
<accession>A0A1H7D120</accession>
<evidence type="ECO:0000313" key="2">
    <source>
        <dbReference type="Proteomes" id="UP000199379"/>
    </source>
</evidence>
<dbReference type="OrthoDB" id="7877378at2"/>
<dbReference type="Gene3D" id="2.160.20.10">
    <property type="entry name" value="Single-stranded right-handed beta-helix, Pectin lyase-like"/>
    <property type="match status" value="1"/>
</dbReference>
<proteinExistence type="predicted"/>
<dbReference type="SUPFAM" id="SSF51126">
    <property type="entry name" value="Pectin lyase-like"/>
    <property type="match status" value="1"/>
</dbReference>
<dbReference type="STRING" id="1227549.SAMN05444007_108258"/>
<dbReference type="Proteomes" id="UP000199379">
    <property type="component" value="Unassembled WGS sequence"/>
</dbReference>
<dbReference type="EMBL" id="FNYD01000008">
    <property type="protein sequence ID" value="SEJ91795.1"/>
    <property type="molecule type" value="Genomic_DNA"/>
</dbReference>
<organism evidence="1 2">
    <name type="scientific">Cribrihabitans marinus</name>
    <dbReference type="NCBI Taxonomy" id="1227549"/>
    <lineage>
        <taxon>Bacteria</taxon>
        <taxon>Pseudomonadati</taxon>
        <taxon>Pseudomonadota</taxon>
        <taxon>Alphaproteobacteria</taxon>
        <taxon>Rhodobacterales</taxon>
        <taxon>Paracoccaceae</taxon>
        <taxon>Cribrihabitans</taxon>
    </lineage>
</organism>
<evidence type="ECO:0000313" key="1">
    <source>
        <dbReference type="EMBL" id="SEJ91795.1"/>
    </source>
</evidence>
<gene>
    <name evidence="1" type="ORF">SAMN05444007_108258</name>
</gene>
<protein>
    <submittedName>
        <fullName evidence="1">Uncharacterized protein</fullName>
    </submittedName>
</protein>
<dbReference type="RefSeq" id="WP_092368705.1">
    <property type="nucleotide sequence ID" value="NZ_BMGV01000008.1"/>
</dbReference>
<keyword evidence="2" id="KW-1185">Reference proteome</keyword>
<dbReference type="AlphaFoldDB" id="A0A1H7D120"/>